<evidence type="ECO:0000313" key="2">
    <source>
        <dbReference type="EMBL" id="KDR65401.1"/>
    </source>
</evidence>
<protein>
    <recommendedName>
        <fullName evidence="4">CxC2-like cysteine cluster KDZ transposase-associated domain-containing protein</fullName>
    </recommendedName>
</protein>
<feature type="region of interest" description="Disordered" evidence="1">
    <location>
        <begin position="737"/>
        <end position="784"/>
    </location>
</feature>
<organism evidence="2 3">
    <name type="scientific">Galerina marginata (strain CBS 339.88)</name>
    <dbReference type="NCBI Taxonomy" id="685588"/>
    <lineage>
        <taxon>Eukaryota</taxon>
        <taxon>Fungi</taxon>
        <taxon>Dikarya</taxon>
        <taxon>Basidiomycota</taxon>
        <taxon>Agaricomycotina</taxon>
        <taxon>Agaricomycetes</taxon>
        <taxon>Agaricomycetidae</taxon>
        <taxon>Agaricales</taxon>
        <taxon>Agaricineae</taxon>
        <taxon>Strophariaceae</taxon>
        <taxon>Galerina</taxon>
    </lineage>
</organism>
<evidence type="ECO:0000256" key="1">
    <source>
        <dbReference type="SAM" id="MobiDB-lite"/>
    </source>
</evidence>
<sequence>LETMTNNTGISIPPNRYRALFRMVLQWRHMKLLKWGGRAHEPSGAAGTKTGELALICPSCPIPGINLPLGWEDEPLATKFLYLMFLCMDANFRLKNQIVSNYSQDPGLGIGWAYLVPREPYESYVVSRANDKDISTCVGLQALAKASTKYSNGLRTTGVGGIFCGRSEMVCPVGIGNLQKGERYANMDYIFASYIQFMIPSTTKFIPAIPKLHEPMHGKANHEVYSLNLIPGVGASDLETPERVWAGHNALGNSTKTMGPGSRSDVLDDHFSFWNWRKYVGLGKTLMRRYKASLAERNIQVEGHRGLTHALDPDLVQSWEAMCIEWEMDEFPKTMPNPYYTKNTSLTESQIRKELADEEELHLANGGISLHATSASAFLTMGLDLEHIQHRIRRLAKTATAKSTTRQAGGLTEQRNILRSRLRGWEQLRSIYIPGLLQYRADIAAASSDPSTVSDHPENAELWLPSNIPTKDRRRICNPGLPEMEEKLRTAQANDALESVRHILKIKSRMVLFKNKNVRGQREGTKSRSVIDRVHERARVAAEKYRTARAAKMAIIGPGSWEEVLRVLDDKDIRAYQDPNQLRPRNGRRGTLEDDQLEELNNNPTDDAPPGIGLDLLHQARPRRDGTGETRRTLSWIWTTQANSPSPEDESDDILRAEWAKSRARANRAKEEVMLLREEMRRVIAFLEWKAKWWIGKMFMRVGEGKDLDEGLYSYAKTQSDLQRSLATHFAALWRKPLEEETSADQEGTAAADDDDDDDNDKDDDDDEDVDGGALDENPEDEDD</sequence>
<evidence type="ECO:0000313" key="3">
    <source>
        <dbReference type="Proteomes" id="UP000027222"/>
    </source>
</evidence>
<dbReference type="Pfam" id="PF18758">
    <property type="entry name" value="KDZ"/>
    <property type="match status" value="2"/>
</dbReference>
<dbReference type="Proteomes" id="UP000027222">
    <property type="component" value="Unassembled WGS sequence"/>
</dbReference>
<reference evidence="3" key="1">
    <citation type="journal article" date="2014" name="Proc. Natl. Acad. Sci. U.S.A.">
        <title>Extensive sampling of basidiomycete genomes demonstrates inadequacy of the white-rot/brown-rot paradigm for wood decay fungi.</title>
        <authorList>
            <person name="Riley R."/>
            <person name="Salamov A.A."/>
            <person name="Brown D.W."/>
            <person name="Nagy L.G."/>
            <person name="Floudas D."/>
            <person name="Held B.W."/>
            <person name="Levasseur A."/>
            <person name="Lombard V."/>
            <person name="Morin E."/>
            <person name="Otillar R."/>
            <person name="Lindquist E.A."/>
            <person name="Sun H."/>
            <person name="LaButti K.M."/>
            <person name="Schmutz J."/>
            <person name="Jabbour D."/>
            <person name="Luo H."/>
            <person name="Baker S.E."/>
            <person name="Pisabarro A.G."/>
            <person name="Walton J.D."/>
            <person name="Blanchette R.A."/>
            <person name="Henrissat B."/>
            <person name="Martin F."/>
            <person name="Cullen D."/>
            <person name="Hibbett D.S."/>
            <person name="Grigoriev I.V."/>
        </authorList>
    </citation>
    <scope>NUCLEOTIDE SEQUENCE [LARGE SCALE GENOMIC DNA]</scope>
    <source>
        <strain evidence="3">CBS 339.88</strain>
    </source>
</reference>
<gene>
    <name evidence="2" type="ORF">GALMADRAFT_81900</name>
</gene>
<feature type="compositionally biased region" description="Acidic residues" evidence="1">
    <location>
        <begin position="752"/>
        <end position="771"/>
    </location>
</feature>
<name>A0A067S3L9_GALM3</name>
<keyword evidence="3" id="KW-1185">Reference proteome</keyword>
<dbReference type="AlphaFoldDB" id="A0A067S3L9"/>
<evidence type="ECO:0008006" key="4">
    <source>
        <dbReference type="Google" id="ProtNLM"/>
    </source>
</evidence>
<proteinExistence type="predicted"/>
<feature type="non-terminal residue" evidence="2">
    <location>
        <position position="1"/>
    </location>
</feature>
<dbReference type="InterPro" id="IPR040521">
    <property type="entry name" value="KDZ"/>
</dbReference>
<dbReference type="STRING" id="685588.A0A067S3L9"/>
<accession>A0A067S3L9</accession>
<dbReference type="EMBL" id="KL142450">
    <property type="protein sequence ID" value="KDR65401.1"/>
    <property type="molecule type" value="Genomic_DNA"/>
</dbReference>
<dbReference type="HOGENOM" id="CLU_003703_13_3_1"/>
<dbReference type="OrthoDB" id="3214502at2759"/>